<dbReference type="Pfam" id="PF00172">
    <property type="entry name" value="Zn_clus"/>
    <property type="match status" value="1"/>
</dbReference>
<dbReference type="InterPro" id="IPR036864">
    <property type="entry name" value="Zn2-C6_fun-type_DNA-bd_sf"/>
</dbReference>
<dbReference type="SMART" id="SM00066">
    <property type="entry name" value="GAL4"/>
    <property type="match status" value="1"/>
</dbReference>
<keyword evidence="1" id="KW-0539">Nucleus</keyword>
<accession>A0A136IIY8</accession>
<feature type="domain" description="Zn(2)-C6 fungal-type" evidence="2">
    <location>
        <begin position="10"/>
        <end position="43"/>
    </location>
</feature>
<evidence type="ECO:0000313" key="3">
    <source>
        <dbReference type="EMBL" id="KXJ84708.1"/>
    </source>
</evidence>
<dbReference type="SUPFAM" id="SSF57701">
    <property type="entry name" value="Zn2/Cys6 DNA-binding domain"/>
    <property type="match status" value="1"/>
</dbReference>
<reference evidence="4" key="1">
    <citation type="submission" date="2016-02" db="EMBL/GenBank/DDBJ databases">
        <title>Draft genome sequence of Microdochium bolleyi, a fungal endophyte of beachgrass.</title>
        <authorList>
            <consortium name="DOE Joint Genome Institute"/>
            <person name="David A.S."/>
            <person name="May G."/>
            <person name="Haridas S."/>
            <person name="Lim J."/>
            <person name="Wang M."/>
            <person name="Labutti K."/>
            <person name="Lipzen A."/>
            <person name="Barry K."/>
            <person name="Grigoriev I.V."/>
        </authorList>
    </citation>
    <scope>NUCLEOTIDE SEQUENCE [LARGE SCALE GENOMIC DNA]</scope>
    <source>
        <strain evidence="4">J235TASD1</strain>
    </source>
</reference>
<evidence type="ECO:0000256" key="1">
    <source>
        <dbReference type="ARBA" id="ARBA00023242"/>
    </source>
</evidence>
<protein>
    <recommendedName>
        <fullName evidence="2">Zn(2)-C6 fungal-type domain-containing protein</fullName>
    </recommendedName>
</protein>
<name>A0A136IIY8_9PEZI</name>
<proteinExistence type="predicted"/>
<gene>
    <name evidence="3" type="ORF">Micbo1qcDRAFT_170013</name>
</gene>
<dbReference type="InParanoid" id="A0A136IIY8"/>
<dbReference type="InterPro" id="IPR001138">
    <property type="entry name" value="Zn2Cys6_DnaBD"/>
</dbReference>
<dbReference type="OrthoDB" id="39175at2759"/>
<dbReference type="Gene3D" id="4.10.240.10">
    <property type="entry name" value="Zn(2)-C6 fungal-type DNA-binding domain"/>
    <property type="match status" value="1"/>
</dbReference>
<dbReference type="AlphaFoldDB" id="A0A136IIY8"/>
<dbReference type="GO" id="GO:0000981">
    <property type="term" value="F:DNA-binding transcription factor activity, RNA polymerase II-specific"/>
    <property type="evidence" value="ECO:0007669"/>
    <property type="project" value="InterPro"/>
</dbReference>
<keyword evidence="4" id="KW-1185">Reference proteome</keyword>
<organism evidence="3 4">
    <name type="scientific">Microdochium bolleyi</name>
    <dbReference type="NCBI Taxonomy" id="196109"/>
    <lineage>
        <taxon>Eukaryota</taxon>
        <taxon>Fungi</taxon>
        <taxon>Dikarya</taxon>
        <taxon>Ascomycota</taxon>
        <taxon>Pezizomycotina</taxon>
        <taxon>Sordariomycetes</taxon>
        <taxon>Xylariomycetidae</taxon>
        <taxon>Xylariales</taxon>
        <taxon>Microdochiaceae</taxon>
        <taxon>Microdochium</taxon>
    </lineage>
</organism>
<dbReference type="PROSITE" id="PS50048">
    <property type="entry name" value="ZN2_CY6_FUNGAL_2"/>
    <property type="match status" value="1"/>
</dbReference>
<dbReference type="EMBL" id="KQ964348">
    <property type="protein sequence ID" value="KXJ84708.1"/>
    <property type="molecule type" value="Genomic_DNA"/>
</dbReference>
<dbReference type="PROSITE" id="PS00463">
    <property type="entry name" value="ZN2_CY6_FUNGAL_1"/>
    <property type="match status" value="1"/>
</dbReference>
<sequence>MPLRPRASFVCTGCHIRKVKCDLQSNPQGPCRNCRNTQQMCTRRDGVRQKSRRTNTAATASMRTEDSFGLAGWASSTSGGTTVV</sequence>
<dbReference type="Proteomes" id="UP000070501">
    <property type="component" value="Unassembled WGS sequence"/>
</dbReference>
<dbReference type="GO" id="GO:0008270">
    <property type="term" value="F:zinc ion binding"/>
    <property type="evidence" value="ECO:0007669"/>
    <property type="project" value="InterPro"/>
</dbReference>
<evidence type="ECO:0000259" key="2">
    <source>
        <dbReference type="PROSITE" id="PS50048"/>
    </source>
</evidence>
<feature type="non-terminal residue" evidence="3">
    <location>
        <position position="84"/>
    </location>
</feature>
<dbReference type="CDD" id="cd00067">
    <property type="entry name" value="GAL4"/>
    <property type="match status" value="1"/>
</dbReference>
<evidence type="ECO:0000313" key="4">
    <source>
        <dbReference type="Proteomes" id="UP000070501"/>
    </source>
</evidence>